<dbReference type="PANTHER" id="PTHR44395:SF1">
    <property type="entry name" value="PROTEIN O-MANNOSYL-TRANSFERASE TMTC3"/>
    <property type="match status" value="1"/>
</dbReference>
<sequence length="338" mass="37686">MSKKDRSASGDSDKVIHVVFGPGGGRVSEPPPAPRTGEPEAPMPAPGAREPVTDMFTGTEVARLLGISPGRLRSLDRAGIAPPSGRRRGRRAYTFSDLIALRAARDLLARKVRLRDVARAIDNIRAALPRVTRPLAELRVAFDGKAIVVRSASGAFEPITGQMVLDFEVKDLRDDVVRVLRPKVGRERARTAYELYMQASQLDEDPSTMDEAEALYRRALEIDPWLAIAYTNLGNICFRRNAEEQAEALYMKALELDAAQPEAQYNLGYVMLERGRAAEAIRYFRGAIASDPRFADAYYNLAMAYEQIGDPTQARPCWRRYLEIEPTGTWAEIARRHL</sequence>
<evidence type="ECO:0000259" key="3">
    <source>
        <dbReference type="PROSITE" id="PS50937"/>
    </source>
</evidence>
<dbReference type="PROSITE" id="PS50005">
    <property type="entry name" value="TPR"/>
    <property type="match status" value="3"/>
</dbReference>
<accession>A0A150QIG4</accession>
<dbReference type="InterPro" id="IPR011990">
    <property type="entry name" value="TPR-like_helical_dom_sf"/>
</dbReference>
<feature type="region of interest" description="Disordered" evidence="2">
    <location>
        <begin position="1"/>
        <end position="52"/>
    </location>
</feature>
<feature type="repeat" description="TPR" evidence="1">
    <location>
        <begin position="227"/>
        <end position="260"/>
    </location>
</feature>
<name>A0A150QIG4_SORCE</name>
<dbReference type="EMBL" id="JEMA01000619">
    <property type="protein sequence ID" value="KYF67733.1"/>
    <property type="molecule type" value="Genomic_DNA"/>
</dbReference>
<dbReference type="SUPFAM" id="SSF48452">
    <property type="entry name" value="TPR-like"/>
    <property type="match status" value="1"/>
</dbReference>
<proteinExistence type="predicted"/>
<dbReference type="Proteomes" id="UP000075260">
    <property type="component" value="Unassembled WGS sequence"/>
</dbReference>
<dbReference type="GO" id="GO:0035269">
    <property type="term" value="P:protein O-linked glycosylation via mannose"/>
    <property type="evidence" value="ECO:0007669"/>
    <property type="project" value="TreeGrafter"/>
</dbReference>
<dbReference type="GO" id="GO:0000030">
    <property type="term" value="F:mannosyltransferase activity"/>
    <property type="evidence" value="ECO:0007669"/>
    <property type="project" value="TreeGrafter"/>
</dbReference>
<comment type="caution">
    <text evidence="4">The sequence shown here is derived from an EMBL/GenBank/DDBJ whole genome shotgun (WGS) entry which is preliminary data.</text>
</comment>
<evidence type="ECO:0000313" key="4">
    <source>
        <dbReference type="EMBL" id="KYF67733.1"/>
    </source>
</evidence>
<evidence type="ECO:0000313" key="5">
    <source>
        <dbReference type="Proteomes" id="UP000075260"/>
    </source>
</evidence>
<dbReference type="Pfam" id="PF14559">
    <property type="entry name" value="TPR_19"/>
    <property type="match status" value="1"/>
</dbReference>
<dbReference type="Pfam" id="PF13181">
    <property type="entry name" value="TPR_8"/>
    <property type="match status" value="1"/>
</dbReference>
<evidence type="ECO:0000256" key="2">
    <source>
        <dbReference type="SAM" id="MobiDB-lite"/>
    </source>
</evidence>
<dbReference type="OrthoDB" id="5338908at2"/>
<evidence type="ECO:0000256" key="1">
    <source>
        <dbReference type="PROSITE-ProRule" id="PRU00339"/>
    </source>
</evidence>
<dbReference type="SUPFAM" id="SSF46955">
    <property type="entry name" value="Putative DNA-binding domain"/>
    <property type="match status" value="1"/>
</dbReference>
<dbReference type="PANTHER" id="PTHR44395">
    <property type="match status" value="1"/>
</dbReference>
<dbReference type="RefSeq" id="WP_061609640.1">
    <property type="nucleotide sequence ID" value="NZ_JEMA01000619.1"/>
</dbReference>
<organism evidence="4 5">
    <name type="scientific">Sorangium cellulosum</name>
    <name type="common">Polyangium cellulosum</name>
    <dbReference type="NCBI Taxonomy" id="56"/>
    <lineage>
        <taxon>Bacteria</taxon>
        <taxon>Pseudomonadati</taxon>
        <taxon>Myxococcota</taxon>
        <taxon>Polyangia</taxon>
        <taxon>Polyangiales</taxon>
        <taxon>Polyangiaceae</taxon>
        <taxon>Sorangium</taxon>
    </lineage>
</organism>
<dbReference type="GO" id="GO:0003677">
    <property type="term" value="F:DNA binding"/>
    <property type="evidence" value="ECO:0007669"/>
    <property type="project" value="InterPro"/>
</dbReference>
<dbReference type="SMART" id="SM00028">
    <property type="entry name" value="TPR"/>
    <property type="match status" value="3"/>
</dbReference>
<feature type="repeat" description="TPR" evidence="1">
    <location>
        <begin position="261"/>
        <end position="294"/>
    </location>
</feature>
<feature type="compositionally biased region" description="Basic and acidic residues" evidence="2">
    <location>
        <begin position="1"/>
        <end position="16"/>
    </location>
</feature>
<gene>
    <name evidence="4" type="ORF">BE15_38920</name>
</gene>
<dbReference type="InterPro" id="IPR009061">
    <property type="entry name" value="DNA-bd_dom_put_sf"/>
</dbReference>
<dbReference type="Gene3D" id="1.25.40.10">
    <property type="entry name" value="Tetratricopeptide repeat domain"/>
    <property type="match status" value="2"/>
</dbReference>
<dbReference type="GO" id="GO:0006355">
    <property type="term" value="P:regulation of DNA-templated transcription"/>
    <property type="evidence" value="ECO:0007669"/>
    <property type="project" value="InterPro"/>
</dbReference>
<reference evidence="4 5" key="1">
    <citation type="submission" date="2014-02" db="EMBL/GenBank/DDBJ databases">
        <title>The small core and large imbalanced accessory genome model reveals a collaborative survival strategy of Sorangium cellulosum strains in nature.</title>
        <authorList>
            <person name="Han K."/>
            <person name="Peng R."/>
            <person name="Blom J."/>
            <person name="Li Y.-Z."/>
        </authorList>
    </citation>
    <scope>NUCLEOTIDE SEQUENCE [LARGE SCALE GENOMIC DNA]</scope>
    <source>
        <strain evidence="4 5">So0008-312</strain>
    </source>
</reference>
<dbReference type="Gene3D" id="1.10.1660.10">
    <property type="match status" value="1"/>
</dbReference>
<dbReference type="AlphaFoldDB" id="A0A150QIG4"/>
<keyword evidence="1" id="KW-0802">TPR repeat</keyword>
<dbReference type="Pfam" id="PF13411">
    <property type="entry name" value="MerR_1"/>
    <property type="match status" value="1"/>
</dbReference>
<feature type="domain" description="HTH merR-type" evidence="3">
    <location>
        <begin position="55"/>
        <end position="123"/>
    </location>
</feature>
<protein>
    <submittedName>
        <fullName evidence="4">MerR family transcriptional regulator</fullName>
    </submittedName>
</protein>
<dbReference type="InterPro" id="IPR000551">
    <property type="entry name" value="MerR-type_HTH_dom"/>
</dbReference>
<feature type="repeat" description="TPR" evidence="1">
    <location>
        <begin position="295"/>
        <end position="328"/>
    </location>
</feature>
<dbReference type="InterPro" id="IPR019734">
    <property type="entry name" value="TPR_rpt"/>
</dbReference>
<dbReference type="PROSITE" id="PS50937">
    <property type="entry name" value="HTH_MERR_2"/>
    <property type="match status" value="1"/>
</dbReference>